<name>A0AAV9ZVM4_9AGAR</name>
<feature type="compositionally biased region" description="Low complexity" evidence="1">
    <location>
        <begin position="67"/>
        <end position="94"/>
    </location>
</feature>
<feature type="compositionally biased region" description="Basic and acidic residues" evidence="1">
    <location>
        <begin position="275"/>
        <end position="290"/>
    </location>
</feature>
<feature type="region of interest" description="Disordered" evidence="1">
    <location>
        <begin position="38"/>
        <end position="94"/>
    </location>
</feature>
<keyword evidence="3" id="KW-1185">Reference proteome</keyword>
<dbReference type="AlphaFoldDB" id="A0AAV9ZVM4"/>
<evidence type="ECO:0000313" key="2">
    <source>
        <dbReference type="EMBL" id="KAK6992881.1"/>
    </source>
</evidence>
<protein>
    <submittedName>
        <fullName evidence="2">Uncharacterized protein</fullName>
    </submittedName>
</protein>
<evidence type="ECO:0000313" key="3">
    <source>
        <dbReference type="Proteomes" id="UP001362999"/>
    </source>
</evidence>
<dbReference type="Proteomes" id="UP001362999">
    <property type="component" value="Unassembled WGS sequence"/>
</dbReference>
<proteinExistence type="predicted"/>
<feature type="region of interest" description="Disordered" evidence="1">
    <location>
        <begin position="275"/>
        <end position="315"/>
    </location>
</feature>
<comment type="caution">
    <text evidence="2">The sequence shown here is derived from an EMBL/GenBank/DDBJ whole genome shotgun (WGS) entry which is preliminary data.</text>
</comment>
<sequence>MRSNSPEFNSKQSFPGLTSRMFVYSIRSPTATTLLRPAVTRPHSPTPLNLRSPTCTTPHHSPPAPLRLPLASRCSNTAPPLSSPGSTSLLLPAPLHSPRPVHSLGVTRKLDNKQYDTLCTILSDVVSYGLTRRNFKPRMPELSTVAKERLRCYFQLLQCSETLGDGTYNEAIRSFVNRALPDFPIHARQMIIIELQTNRFQHRFMYCAGKHSYKSFKKGTANAFEALLGSWGEEATQWEYQRWIEINFEVPLRLLQKAIEKFYLELAKSPSLTMKRDRESSAADTGENRSVKRRRANRHLDEPAQGEDVANLSYD</sequence>
<gene>
    <name evidence="2" type="ORF">R3P38DRAFT_3224831</name>
</gene>
<evidence type="ECO:0000256" key="1">
    <source>
        <dbReference type="SAM" id="MobiDB-lite"/>
    </source>
</evidence>
<organism evidence="2 3">
    <name type="scientific">Favolaschia claudopus</name>
    <dbReference type="NCBI Taxonomy" id="2862362"/>
    <lineage>
        <taxon>Eukaryota</taxon>
        <taxon>Fungi</taxon>
        <taxon>Dikarya</taxon>
        <taxon>Basidiomycota</taxon>
        <taxon>Agaricomycotina</taxon>
        <taxon>Agaricomycetes</taxon>
        <taxon>Agaricomycetidae</taxon>
        <taxon>Agaricales</taxon>
        <taxon>Marasmiineae</taxon>
        <taxon>Mycenaceae</taxon>
        <taxon>Favolaschia</taxon>
    </lineage>
</organism>
<accession>A0AAV9ZVM4</accession>
<reference evidence="2 3" key="1">
    <citation type="journal article" date="2024" name="J Genomics">
        <title>Draft genome sequencing and assembly of Favolaschia claudopus CIRM-BRFM 2984 isolated from oak limbs.</title>
        <authorList>
            <person name="Navarro D."/>
            <person name="Drula E."/>
            <person name="Chaduli D."/>
            <person name="Cazenave R."/>
            <person name="Ahrendt S."/>
            <person name="Wang J."/>
            <person name="Lipzen A."/>
            <person name="Daum C."/>
            <person name="Barry K."/>
            <person name="Grigoriev I.V."/>
            <person name="Favel A."/>
            <person name="Rosso M.N."/>
            <person name="Martin F."/>
        </authorList>
    </citation>
    <scope>NUCLEOTIDE SEQUENCE [LARGE SCALE GENOMIC DNA]</scope>
    <source>
        <strain evidence="2 3">CIRM-BRFM 2984</strain>
    </source>
</reference>
<dbReference type="EMBL" id="JAWWNJ010000106">
    <property type="protein sequence ID" value="KAK6992881.1"/>
    <property type="molecule type" value="Genomic_DNA"/>
</dbReference>